<keyword evidence="2" id="KW-1185">Reference proteome</keyword>
<evidence type="ECO:0000313" key="1">
    <source>
        <dbReference type="EMBL" id="CCI41214.1"/>
    </source>
</evidence>
<dbReference type="InterPro" id="IPR023214">
    <property type="entry name" value="HAD_sf"/>
</dbReference>
<dbReference type="InParanoid" id="A0A024G4H3"/>
<comment type="caution">
    <text evidence="1">The sequence shown here is derived from an EMBL/GenBank/DDBJ whole genome shotgun (WGS) entry which is preliminary data.</text>
</comment>
<evidence type="ECO:0000313" key="2">
    <source>
        <dbReference type="Proteomes" id="UP000053237"/>
    </source>
</evidence>
<protein>
    <recommendedName>
        <fullName evidence="3">Polynucleotide kinase 3'-phosphatase</fullName>
    </recommendedName>
</protein>
<dbReference type="FunCoup" id="A0A024G4H3">
    <property type="interactions" value="154"/>
</dbReference>
<dbReference type="STRING" id="65357.A0A024G4H3"/>
<dbReference type="Gene3D" id="3.40.50.300">
    <property type="entry name" value="P-loop containing nucleotide triphosphate hydrolases"/>
    <property type="match status" value="1"/>
</dbReference>
<sequence>MDAFVTRNGIQIVDQHSRQKESKTDKRFKLEQQRWNDRMEGNARSVLILNTLSNSMEKHKVAAFDLDHTLIVTKSGKRFPQHSKDWKFFHPTLVEETMKQLVRDKYTLVIVSNQLAWQVIVDEFGVGEDQIDKTSSFYCGDAAGRPVFGNRKKDFAATDYKFAINCGISFQTPEALFLKMKARIHTQPMEWNIGFDPKSLLDQDPNVCFDISRKTSSQEIVVLVGSPASGKSFLAHNHFPDHEIVNQDIEKTIVNCKKRCLDALKRGKSVIIDATNRDPASRKIWIGIGQEQIALHLNKYRQLALPGSDTMSQILAPVKNVPDVAIHSFYKSFISPNSYECPSACNLIE</sequence>
<dbReference type="PANTHER" id="PTHR12083">
    <property type="entry name" value="BIFUNCTIONAL POLYNUCLEOTIDE PHOSPHATASE/KINASE"/>
    <property type="match status" value="1"/>
</dbReference>
<dbReference type="GO" id="GO:0046404">
    <property type="term" value="F:ATP-dependent polydeoxyribonucleotide 5'-hydroxyl-kinase activity"/>
    <property type="evidence" value="ECO:0007669"/>
    <property type="project" value="TreeGrafter"/>
</dbReference>
<dbReference type="InterPro" id="IPR013954">
    <property type="entry name" value="PNK3P"/>
</dbReference>
<proteinExistence type="predicted"/>
<organism evidence="1 2">
    <name type="scientific">Albugo candida</name>
    <dbReference type="NCBI Taxonomy" id="65357"/>
    <lineage>
        <taxon>Eukaryota</taxon>
        <taxon>Sar</taxon>
        <taxon>Stramenopiles</taxon>
        <taxon>Oomycota</taxon>
        <taxon>Peronosporomycetes</taxon>
        <taxon>Albuginales</taxon>
        <taxon>Albuginaceae</taxon>
        <taxon>Albugo</taxon>
    </lineage>
</organism>
<dbReference type="OrthoDB" id="19045at2759"/>
<dbReference type="AlphaFoldDB" id="A0A024G4H3"/>
<accession>A0A024G4H3</accession>
<dbReference type="SUPFAM" id="SSF56784">
    <property type="entry name" value="HAD-like"/>
    <property type="match status" value="1"/>
</dbReference>
<dbReference type="GO" id="GO:0046403">
    <property type="term" value="F:polynucleotide 3'-phosphatase activity"/>
    <property type="evidence" value="ECO:0007669"/>
    <property type="project" value="TreeGrafter"/>
</dbReference>
<dbReference type="InterPro" id="IPR027417">
    <property type="entry name" value="P-loop_NTPase"/>
</dbReference>
<dbReference type="GO" id="GO:0003690">
    <property type="term" value="F:double-stranded DNA binding"/>
    <property type="evidence" value="ECO:0007669"/>
    <property type="project" value="TreeGrafter"/>
</dbReference>
<dbReference type="SUPFAM" id="SSF52540">
    <property type="entry name" value="P-loop containing nucleoside triphosphate hydrolases"/>
    <property type="match status" value="1"/>
</dbReference>
<dbReference type="Proteomes" id="UP000053237">
    <property type="component" value="Unassembled WGS sequence"/>
</dbReference>
<reference evidence="1 2" key="1">
    <citation type="submission" date="2012-05" db="EMBL/GenBank/DDBJ databases">
        <title>Recombination and specialization in a pathogen metapopulation.</title>
        <authorList>
            <person name="Gardiner A."/>
            <person name="Kemen E."/>
            <person name="Schultz-Larsen T."/>
            <person name="MacLean D."/>
            <person name="Van Oosterhout C."/>
            <person name="Jones J.D.G."/>
        </authorList>
    </citation>
    <scope>NUCLEOTIDE SEQUENCE [LARGE SCALE GENOMIC DNA]</scope>
    <source>
        <strain evidence="1 2">Ac Nc2</strain>
    </source>
</reference>
<name>A0A024G4H3_9STRA</name>
<dbReference type="Gene3D" id="3.40.50.1000">
    <property type="entry name" value="HAD superfamily/HAD-like"/>
    <property type="match status" value="2"/>
</dbReference>
<dbReference type="Pfam" id="PF13671">
    <property type="entry name" value="AAA_33"/>
    <property type="match status" value="1"/>
</dbReference>
<dbReference type="PANTHER" id="PTHR12083:SF9">
    <property type="entry name" value="BIFUNCTIONAL POLYNUCLEOTIDE PHOSPHATASE_KINASE"/>
    <property type="match status" value="1"/>
</dbReference>
<evidence type="ECO:0008006" key="3">
    <source>
        <dbReference type="Google" id="ProtNLM"/>
    </source>
</evidence>
<gene>
    <name evidence="1" type="ORF">BN9_019980</name>
</gene>
<dbReference type="EMBL" id="CAIX01000016">
    <property type="protein sequence ID" value="CCI41214.1"/>
    <property type="molecule type" value="Genomic_DNA"/>
</dbReference>
<dbReference type="GO" id="GO:0006281">
    <property type="term" value="P:DNA repair"/>
    <property type="evidence" value="ECO:0007669"/>
    <property type="project" value="TreeGrafter"/>
</dbReference>
<dbReference type="Pfam" id="PF08645">
    <property type="entry name" value="PNK3P"/>
    <property type="match status" value="2"/>
</dbReference>
<dbReference type="InterPro" id="IPR036412">
    <property type="entry name" value="HAD-like_sf"/>
</dbReference>